<evidence type="ECO:0000256" key="1">
    <source>
        <dbReference type="SAM" id="MobiDB-lite"/>
    </source>
</evidence>
<evidence type="ECO:0000313" key="2">
    <source>
        <dbReference type="EMBL" id="VEE46484.1"/>
    </source>
</evidence>
<gene>
    <name evidence="2" type="ORF">NCTC10783_02346</name>
</gene>
<dbReference type="AlphaFoldDB" id="A0A3S5E4V0"/>
<dbReference type="EMBL" id="LR134300">
    <property type="protein sequence ID" value="VEE46484.1"/>
    <property type="molecule type" value="Genomic_DNA"/>
</dbReference>
<evidence type="ECO:0000313" key="3">
    <source>
        <dbReference type="Proteomes" id="UP000278078"/>
    </source>
</evidence>
<name>A0A3S5E4V0_PSEFL</name>
<proteinExistence type="predicted"/>
<sequence length="35" mass="3850">MNCAAAPALQREALFRRRDPVSNTHPAKMAVPTTQ</sequence>
<organism evidence="2 3">
    <name type="scientific">Pseudomonas fluorescens</name>
    <dbReference type="NCBI Taxonomy" id="294"/>
    <lineage>
        <taxon>Bacteria</taxon>
        <taxon>Pseudomonadati</taxon>
        <taxon>Pseudomonadota</taxon>
        <taxon>Gammaproteobacteria</taxon>
        <taxon>Pseudomonadales</taxon>
        <taxon>Pseudomonadaceae</taxon>
        <taxon>Pseudomonas</taxon>
    </lineage>
</organism>
<protein>
    <submittedName>
        <fullName evidence="2">Uncharacterized protein</fullName>
    </submittedName>
</protein>
<feature type="region of interest" description="Disordered" evidence="1">
    <location>
        <begin position="1"/>
        <end position="35"/>
    </location>
</feature>
<reference evidence="2 3" key="1">
    <citation type="submission" date="2018-12" db="EMBL/GenBank/DDBJ databases">
        <authorList>
            <consortium name="Pathogen Informatics"/>
        </authorList>
    </citation>
    <scope>NUCLEOTIDE SEQUENCE [LARGE SCALE GENOMIC DNA]</scope>
    <source>
        <strain evidence="2 3">NCTC10783</strain>
    </source>
</reference>
<accession>A0A3S5E4V0</accession>
<dbReference type="Proteomes" id="UP000278078">
    <property type="component" value="Chromosome"/>
</dbReference>